<keyword evidence="3" id="KW-1185">Reference proteome</keyword>
<proteinExistence type="predicted"/>
<organism evidence="2 3">
    <name type="scientific">Solanum bulbocastanum</name>
    <name type="common">Wild potato</name>
    <dbReference type="NCBI Taxonomy" id="147425"/>
    <lineage>
        <taxon>Eukaryota</taxon>
        <taxon>Viridiplantae</taxon>
        <taxon>Streptophyta</taxon>
        <taxon>Embryophyta</taxon>
        <taxon>Tracheophyta</taxon>
        <taxon>Spermatophyta</taxon>
        <taxon>Magnoliopsida</taxon>
        <taxon>eudicotyledons</taxon>
        <taxon>Gunneridae</taxon>
        <taxon>Pentapetalae</taxon>
        <taxon>asterids</taxon>
        <taxon>lamiids</taxon>
        <taxon>Solanales</taxon>
        <taxon>Solanaceae</taxon>
        <taxon>Solanoideae</taxon>
        <taxon>Solaneae</taxon>
        <taxon>Solanum</taxon>
    </lineage>
</organism>
<accession>A0AAN8T561</accession>
<evidence type="ECO:0000313" key="2">
    <source>
        <dbReference type="EMBL" id="KAK6781998.1"/>
    </source>
</evidence>
<comment type="caution">
    <text evidence="2">The sequence shown here is derived from an EMBL/GenBank/DDBJ whole genome shotgun (WGS) entry which is preliminary data.</text>
</comment>
<feature type="domain" description="Reverse transcriptase" evidence="1">
    <location>
        <begin position="51"/>
        <end position="203"/>
    </location>
</feature>
<dbReference type="AlphaFoldDB" id="A0AAN8T561"/>
<name>A0AAN8T561_SOLBU</name>
<dbReference type="Proteomes" id="UP001371456">
    <property type="component" value="Unassembled WGS sequence"/>
</dbReference>
<reference evidence="2 3" key="1">
    <citation type="submission" date="2024-02" db="EMBL/GenBank/DDBJ databases">
        <title>de novo genome assembly of Solanum bulbocastanum strain 11H21.</title>
        <authorList>
            <person name="Hosaka A.J."/>
        </authorList>
    </citation>
    <scope>NUCLEOTIDE SEQUENCE [LARGE SCALE GENOMIC DNA]</scope>
    <source>
        <tissue evidence="2">Young leaves</tissue>
    </source>
</reference>
<dbReference type="EMBL" id="JBANQN010000008">
    <property type="protein sequence ID" value="KAK6781998.1"/>
    <property type="molecule type" value="Genomic_DNA"/>
</dbReference>
<evidence type="ECO:0000313" key="3">
    <source>
        <dbReference type="Proteomes" id="UP001371456"/>
    </source>
</evidence>
<dbReference type="CDD" id="cd01650">
    <property type="entry name" value="RT_nLTR_like"/>
    <property type="match status" value="1"/>
</dbReference>
<sequence length="207" mass="24076">MNGWFFQKCWDIIKQELLVVVFAFFNGQMLPKYFTHACLVLLPKVKHPNKLAENRPISLSNFITKIISKLLCSRLAPILPNLISFKQSGFVRERSIFENMMLAQEIIHQIKKPTIGSNVVIKLDMAKAYDRVSWSYICIILRKMGFEEVFIDMIWRTMANNWYSIIINGKRHGFFHSTRGLKQGDPLSLALFILGAKVLSRFLNRLH</sequence>
<dbReference type="SUPFAM" id="SSF56672">
    <property type="entry name" value="DNA/RNA polymerases"/>
    <property type="match status" value="1"/>
</dbReference>
<gene>
    <name evidence="2" type="ORF">RDI58_019794</name>
</gene>
<protein>
    <recommendedName>
        <fullName evidence="1">Reverse transcriptase domain-containing protein</fullName>
    </recommendedName>
</protein>
<dbReference type="PANTHER" id="PTHR46890">
    <property type="entry name" value="NON-LTR RETROLELEMENT REVERSE TRANSCRIPTASE-LIKE PROTEIN-RELATED"/>
    <property type="match status" value="1"/>
</dbReference>
<dbReference type="Pfam" id="PF00078">
    <property type="entry name" value="RVT_1"/>
    <property type="match status" value="1"/>
</dbReference>
<dbReference type="InterPro" id="IPR043502">
    <property type="entry name" value="DNA/RNA_pol_sf"/>
</dbReference>
<evidence type="ECO:0000259" key="1">
    <source>
        <dbReference type="Pfam" id="PF00078"/>
    </source>
</evidence>
<dbReference type="PANTHER" id="PTHR46890:SF28">
    <property type="entry name" value="REVERSE TRANSCRIPTASE DOMAIN-CONTAINING PROTEIN"/>
    <property type="match status" value="1"/>
</dbReference>
<dbReference type="InterPro" id="IPR000477">
    <property type="entry name" value="RT_dom"/>
</dbReference>
<dbReference type="InterPro" id="IPR052343">
    <property type="entry name" value="Retrotransposon-Effector_Assoc"/>
</dbReference>